<gene>
    <name evidence="1" type="ORF">N7482_010630</name>
</gene>
<reference evidence="1" key="1">
    <citation type="submission" date="2022-11" db="EMBL/GenBank/DDBJ databases">
        <authorList>
            <person name="Petersen C."/>
        </authorList>
    </citation>
    <scope>NUCLEOTIDE SEQUENCE</scope>
    <source>
        <strain evidence="1">IBT 26290</strain>
    </source>
</reference>
<dbReference type="RefSeq" id="XP_056538711.1">
    <property type="nucleotide sequence ID" value="XM_056692754.1"/>
</dbReference>
<name>A0A9W9HMD8_9EURO</name>
<proteinExistence type="predicted"/>
<accession>A0A9W9HMD8</accession>
<dbReference type="Proteomes" id="UP001149163">
    <property type="component" value="Unassembled WGS sequence"/>
</dbReference>
<dbReference type="OrthoDB" id="3366823at2759"/>
<evidence type="ECO:0000313" key="2">
    <source>
        <dbReference type="Proteomes" id="UP001149163"/>
    </source>
</evidence>
<comment type="caution">
    <text evidence="1">The sequence shown here is derived from an EMBL/GenBank/DDBJ whole genome shotgun (WGS) entry which is preliminary data.</text>
</comment>
<sequence>MAESSQEISPSLAEEVLGVQAPVNNHDMVAISCTMFGTTREPSVPWFLMDLCTWMPLSELKPAARGQVKGTMADLHNGPVATTLGEAGAGATAVRWGNLDNVSSVINNRIRLWEKALGEFSMIEACIASHAFPLRVA</sequence>
<protein>
    <submittedName>
        <fullName evidence="1">Cytochrome P450</fullName>
    </submittedName>
</protein>
<evidence type="ECO:0000313" key="1">
    <source>
        <dbReference type="EMBL" id="KAJ5151378.1"/>
    </source>
</evidence>
<keyword evidence="2" id="KW-1185">Reference proteome</keyword>
<reference evidence="1" key="2">
    <citation type="journal article" date="2023" name="IMA Fungus">
        <title>Comparative genomic study of the Penicillium genus elucidates a diverse pangenome and 15 lateral gene transfer events.</title>
        <authorList>
            <person name="Petersen C."/>
            <person name="Sorensen T."/>
            <person name="Nielsen M.R."/>
            <person name="Sondergaard T.E."/>
            <person name="Sorensen J.L."/>
            <person name="Fitzpatrick D.A."/>
            <person name="Frisvad J.C."/>
            <person name="Nielsen K.L."/>
        </authorList>
    </citation>
    <scope>NUCLEOTIDE SEQUENCE</scope>
    <source>
        <strain evidence="1">IBT 26290</strain>
    </source>
</reference>
<organism evidence="1 2">
    <name type="scientific">Penicillium canariense</name>
    <dbReference type="NCBI Taxonomy" id="189055"/>
    <lineage>
        <taxon>Eukaryota</taxon>
        <taxon>Fungi</taxon>
        <taxon>Dikarya</taxon>
        <taxon>Ascomycota</taxon>
        <taxon>Pezizomycotina</taxon>
        <taxon>Eurotiomycetes</taxon>
        <taxon>Eurotiomycetidae</taxon>
        <taxon>Eurotiales</taxon>
        <taxon>Aspergillaceae</taxon>
        <taxon>Penicillium</taxon>
    </lineage>
</organism>
<dbReference type="AlphaFoldDB" id="A0A9W9HMD8"/>
<dbReference type="GeneID" id="81431930"/>
<dbReference type="EMBL" id="JAPQKN010000008">
    <property type="protein sequence ID" value="KAJ5151378.1"/>
    <property type="molecule type" value="Genomic_DNA"/>
</dbReference>